<keyword evidence="3" id="KW-1185">Reference proteome</keyword>
<name>A0A5B7D502_PORTR</name>
<accession>A0A5B7D502</accession>
<proteinExistence type="predicted"/>
<dbReference type="AlphaFoldDB" id="A0A5B7D502"/>
<reference evidence="2 3" key="1">
    <citation type="submission" date="2019-05" db="EMBL/GenBank/DDBJ databases">
        <title>Another draft genome of Portunus trituberculatus and its Hox gene families provides insights of decapod evolution.</title>
        <authorList>
            <person name="Jeong J.-H."/>
            <person name="Song I."/>
            <person name="Kim S."/>
            <person name="Choi T."/>
            <person name="Kim D."/>
            <person name="Ryu S."/>
            <person name="Kim W."/>
        </authorList>
    </citation>
    <scope>NUCLEOTIDE SEQUENCE [LARGE SCALE GENOMIC DNA]</scope>
    <source>
        <tissue evidence="2">Muscle</tissue>
    </source>
</reference>
<evidence type="ECO:0000313" key="2">
    <source>
        <dbReference type="EMBL" id="MPC15886.1"/>
    </source>
</evidence>
<gene>
    <name evidence="2" type="ORF">E2C01_008690</name>
</gene>
<dbReference type="Proteomes" id="UP000324222">
    <property type="component" value="Unassembled WGS sequence"/>
</dbReference>
<feature type="compositionally biased region" description="Basic and acidic residues" evidence="1">
    <location>
        <begin position="1"/>
        <end position="10"/>
    </location>
</feature>
<protein>
    <submittedName>
        <fullName evidence="2">Uncharacterized protein</fullName>
    </submittedName>
</protein>
<dbReference type="EMBL" id="VSRR010000461">
    <property type="protein sequence ID" value="MPC15886.1"/>
    <property type="molecule type" value="Genomic_DNA"/>
</dbReference>
<comment type="caution">
    <text evidence="2">The sequence shown here is derived from an EMBL/GenBank/DDBJ whole genome shotgun (WGS) entry which is preliminary data.</text>
</comment>
<evidence type="ECO:0000256" key="1">
    <source>
        <dbReference type="SAM" id="MobiDB-lite"/>
    </source>
</evidence>
<organism evidence="2 3">
    <name type="scientific">Portunus trituberculatus</name>
    <name type="common">Swimming crab</name>
    <name type="synonym">Neptunus trituberculatus</name>
    <dbReference type="NCBI Taxonomy" id="210409"/>
    <lineage>
        <taxon>Eukaryota</taxon>
        <taxon>Metazoa</taxon>
        <taxon>Ecdysozoa</taxon>
        <taxon>Arthropoda</taxon>
        <taxon>Crustacea</taxon>
        <taxon>Multicrustacea</taxon>
        <taxon>Malacostraca</taxon>
        <taxon>Eumalacostraca</taxon>
        <taxon>Eucarida</taxon>
        <taxon>Decapoda</taxon>
        <taxon>Pleocyemata</taxon>
        <taxon>Brachyura</taxon>
        <taxon>Eubrachyura</taxon>
        <taxon>Portunoidea</taxon>
        <taxon>Portunidae</taxon>
        <taxon>Portuninae</taxon>
        <taxon>Portunus</taxon>
    </lineage>
</organism>
<sequence>MAEGDQKGKTEQTPPPLWSPGGKKGTPVSPSSSPQLPQCASSQTTCEISVLHLIHLLNTLLYHNSQTYLSRMAADLPSYT</sequence>
<feature type="region of interest" description="Disordered" evidence="1">
    <location>
        <begin position="1"/>
        <end position="39"/>
    </location>
</feature>
<evidence type="ECO:0000313" key="3">
    <source>
        <dbReference type="Proteomes" id="UP000324222"/>
    </source>
</evidence>
<feature type="compositionally biased region" description="Low complexity" evidence="1">
    <location>
        <begin position="29"/>
        <end position="39"/>
    </location>
</feature>